<evidence type="ECO:0000256" key="5">
    <source>
        <dbReference type="ARBA" id="ARBA00023136"/>
    </source>
</evidence>
<accession>A0A433TY48</accession>
<feature type="transmembrane region" description="Helical" evidence="7">
    <location>
        <begin position="938"/>
        <end position="960"/>
    </location>
</feature>
<keyword evidence="9" id="KW-1185">Reference proteome</keyword>
<evidence type="ECO:0000313" key="8">
    <source>
        <dbReference type="EMBL" id="RUS86496.1"/>
    </source>
</evidence>
<name>A0A433TY48_ELYCH</name>
<reference evidence="8 9" key="1">
    <citation type="submission" date="2019-01" db="EMBL/GenBank/DDBJ databases">
        <title>A draft genome assembly of the solar-powered sea slug Elysia chlorotica.</title>
        <authorList>
            <person name="Cai H."/>
            <person name="Li Q."/>
            <person name="Fang X."/>
            <person name="Li J."/>
            <person name="Curtis N.E."/>
            <person name="Altenburger A."/>
            <person name="Shibata T."/>
            <person name="Feng M."/>
            <person name="Maeda T."/>
            <person name="Schwartz J.A."/>
            <person name="Shigenobu S."/>
            <person name="Lundholm N."/>
            <person name="Nishiyama T."/>
            <person name="Yang H."/>
            <person name="Hasebe M."/>
            <person name="Li S."/>
            <person name="Pierce S.K."/>
            <person name="Wang J."/>
        </authorList>
    </citation>
    <scope>NUCLEOTIDE SEQUENCE [LARGE SCALE GENOMIC DNA]</scope>
    <source>
        <strain evidence="8">EC2010</strain>
        <tissue evidence="8">Whole organism of an adult</tissue>
    </source>
</reference>
<feature type="transmembrane region" description="Helical" evidence="7">
    <location>
        <begin position="780"/>
        <end position="802"/>
    </location>
</feature>
<gene>
    <name evidence="8" type="ORF">EGW08_005746</name>
</gene>
<feature type="region of interest" description="Disordered" evidence="6">
    <location>
        <begin position="657"/>
        <end position="716"/>
    </location>
</feature>
<evidence type="ECO:0000256" key="1">
    <source>
        <dbReference type="ARBA" id="ARBA00004141"/>
    </source>
</evidence>
<protein>
    <submittedName>
        <fullName evidence="8">Uncharacterized protein</fullName>
    </submittedName>
</protein>
<feature type="transmembrane region" description="Helical" evidence="7">
    <location>
        <begin position="267"/>
        <end position="294"/>
    </location>
</feature>
<feature type="compositionally biased region" description="Basic and acidic residues" evidence="6">
    <location>
        <begin position="670"/>
        <end position="681"/>
    </location>
</feature>
<feature type="transmembrane region" description="Helical" evidence="7">
    <location>
        <begin position="351"/>
        <end position="377"/>
    </location>
</feature>
<evidence type="ECO:0000256" key="3">
    <source>
        <dbReference type="ARBA" id="ARBA00022692"/>
    </source>
</evidence>
<keyword evidence="3 7" id="KW-0812">Transmembrane</keyword>
<dbReference type="OrthoDB" id="6158851at2759"/>
<feature type="transmembrane region" description="Helical" evidence="7">
    <location>
        <begin position="314"/>
        <end position="339"/>
    </location>
</feature>
<dbReference type="PANTHER" id="PTHR19432:SF35">
    <property type="entry name" value="SOLUTE CARRIER FAMILY 45 MEMBER 3 ISOFORM X1"/>
    <property type="match status" value="1"/>
</dbReference>
<feature type="transmembrane region" description="Helical" evidence="7">
    <location>
        <begin position="525"/>
        <end position="551"/>
    </location>
</feature>
<feature type="transmembrane region" description="Helical" evidence="7">
    <location>
        <begin position="908"/>
        <end position="926"/>
    </location>
</feature>
<dbReference type="GO" id="GO:0016020">
    <property type="term" value="C:membrane"/>
    <property type="evidence" value="ECO:0007669"/>
    <property type="project" value="UniProtKB-SubCell"/>
</dbReference>
<dbReference type="AlphaFoldDB" id="A0A433TY48"/>
<dbReference type="GO" id="GO:0008506">
    <property type="term" value="F:sucrose:proton symporter activity"/>
    <property type="evidence" value="ECO:0007669"/>
    <property type="project" value="TreeGrafter"/>
</dbReference>
<feature type="transmembrane region" description="Helical" evidence="7">
    <location>
        <begin position="838"/>
        <end position="855"/>
    </location>
</feature>
<organism evidence="8 9">
    <name type="scientific">Elysia chlorotica</name>
    <name type="common">Eastern emerald elysia</name>
    <name type="synonym">Sea slug</name>
    <dbReference type="NCBI Taxonomy" id="188477"/>
    <lineage>
        <taxon>Eukaryota</taxon>
        <taxon>Metazoa</taxon>
        <taxon>Spiralia</taxon>
        <taxon>Lophotrochozoa</taxon>
        <taxon>Mollusca</taxon>
        <taxon>Gastropoda</taxon>
        <taxon>Heterobranchia</taxon>
        <taxon>Euthyneura</taxon>
        <taxon>Panpulmonata</taxon>
        <taxon>Sacoglossa</taxon>
        <taxon>Placobranchoidea</taxon>
        <taxon>Plakobranchidae</taxon>
        <taxon>Elysia</taxon>
    </lineage>
</organism>
<comment type="caution">
    <text evidence="8">The sequence shown here is derived from an EMBL/GenBank/DDBJ whole genome shotgun (WGS) entry which is preliminary data.</text>
</comment>
<evidence type="ECO:0000313" key="9">
    <source>
        <dbReference type="Proteomes" id="UP000271974"/>
    </source>
</evidence>
<keyword evidence="4 7" id="KW-1133">Transmembrane helix</keyword>
<sequence>MVPWGDARKEPGKNEQVGQWMYDAGEPHPDLTLLYLILSHLISPYPLLEQMNPTLTLHYCGSHPYLTLLYLILSHLISPYPLPEQVRPTLTYITVPDLISSHLISSHLTLPLTRAGEPHPYLTLLYLILSHLISPYPVLLTPYTLHLTPYTLHLTPYTLHLTPYTLHLTPYPFPDQASPTLNQASPTLSKPQVFDSQSWLQKTKLGVEGIKECWKQVRIQDTRHEGGGEEEAEDGEEAVSLCDRLMLVSSLYSIETCMSFQQLYQVLFLQFLGVPLALISVDGILAGCAGMVILPLVGSWADGGHNAKFLGVPLALISVDGILAGCAGMVILPLVGSWADGGHNAKRRKMIAMFGGLVVFVSGLVLLITASCVKIQMLDAELFDIHMQTDNFSSVAPNETDEFFQRFPSYGFGNETAVLQPDFGGGIDDGVTVTEISSSSSSSSSVGIVVLSILGFMCLDMGFDLTIALSRASILDVVPKFQHKPVLVLATIVQSVAGFICASIGCIDLPTLLGSLFQTDGTAATLIFFCCVLMTTSFVSFSLMGVANYRLNSQKEIARSRTVSTADSTVLTNTGKRESISQAFDKLEERGSQEVQGSACRGKNLQDNCAFATSPVPTGNADVNTRPLLSDSLKTNYLTINKDTPVGALSEVEPARQPLLSDSLQGNQLEAERSSSGKTDDYGATSTAGADVAGEGESSTDHCPEHADEETSEEIAEEDGVMTVLEAINQPYSMAMTPLEALNVLEIEHIMEEVREEEEDPPKPGADEWEDRYRKMKQKLLILCVSCFFTLGASMSFSMYAFNSFNHGIMHGDPAALPGSEGRHNYEAGLKLGSFGNMVFYSAFLLISLSNTKIIRTIDPTSRERNSQDSNSRPFASEADVLPLDHRAPQMPAGDEESGQKRSHTGRVMTLIGLLVPAHFCLLSIMMGPLMEATGNPWIPLFYCLGTSSVSLGIFSMLFFV</sequence>
<dbReference type="EMBL" id="RQTK01000137">
    <property type="protein sequence ID" value="RUS86496.1"/>
    <property type="molecule type" value="Genomic_DNA"/>
</dbReference>
<evidence type="ECO:0000256" key="6">
    <source>
        <dbReference type="SAM" id="MobiDB-lite"/>
    </source>
</evidence>
<dbReference type="PANTHER" id="PTHR19432">
    <property type="entry name" value="SUGAR TRANSPORTER"/>
    <property type="match status" value="1"/>
</dbReference>
<feature type="transmembrane region" description="Helical" evidence="7">
    <location>
        <begin position="486"/>
        <end position="505"/>
    </location>
</feature>
<feature type="compositionally biased region" description="Acidic residues" evidence="6">
    <location>
        <begin position="707"/>
        <end position="716"/>
    </location>
</feature>
<comment type="subcellular location">
    <subcellularLocation>
        <location evidence="1">Membrane</location>
        <topology evidence="1">Multi-pass membrane protein</topology>
    </subcellularLocation>
</comment>
<evidence type="ECO:0000256" key="4">
    <source>
        <dbReference type="ARBA" id="ARBA00022989"/>
    </source>
</evidence>
<proteinExistence type="predicted"/>
<evidence type="ECO:0000256" key="2">
    <source>
        <dbReference type="ARBA" id="ARBA00022448"/>
    </source>
</evidence>
<evidence type="ECO:0000256" key="7">
    <source>
        <dbReference type="SAM" id="Phobius"/>
    </source>
</evidence>
<dbReference type="Proteomes" id="UP000271974">
    <property type="component" value="Unassembled WGS sequence"/>
</dbReference>
<keyword evidence="5 7" id="KW-0472">Membrane</keyword>
<keyword evidence="2" id="KW-0813">Transport</keyword>